<organism evidence="1 2">
    <name type="scientific">Mycoplasmopsis mucosicanis</name>
    <dbReference type="NCBI Taxonomy" id="458208"/>
    <lineage>
        <taxon>Bacteria</taxon>
        <taxon>Bacillati</taxon>
        <taxon>Mycoplasmatota</taxon>
        <taxon>Mycoplasmoidales</taxon>
        <taxon>Metamycoplasmataceae</taxon>
        <taxon>Mycoplasmopsis</taxon>
    </lineage>
</organism>
<protein>
    <submittedName>
        <fullName evidence="1">Restriction endonuclease</fullName>
    </submittedName>
</protein>
<keyword evidence="1" id="KW-0540">Nuclease</keyword>
<accession>A0A507SRY1</accession>
<keyword evidence="1" id="KW-0255">Endonuclease</keyword>
<sequence>MKFKNSDHEAIEYITKKLSEIKITLSPHNEDGRINSALDEQEIINQIAMNNELNDFFNKRGIKLIIPKIRHWFDLALETDNKLIPINIKTTYIDKGRSDNLNSKLGVYFALTGKAPEFDNQINWSKYFMELKQNMQPNNEDYYFIVINKNDTSDLFWNSLKQLKSLTPNGNNLPFQCVWSDNRQKIERTFEQAKKFILDNFAESIKKRAQIEHDFFEYFEQNIDN</sequence>
<evidence type="ECO:0000313" key="2">
    <source>
        <dbReference type="Proteomes" id="UP000320801"/>
    </source>
</evidence>
<keyword evidence="2" id="KW-1185">Reference proteome</keyword>
<name>A0A507SRY1_9BACT</name>
<dbReference type="OrthoDB" id="401218at2"/>
<evidence type="ECO:0000313" key="1">
    <source>
        <dbReference type="EMBL" id="TQC54011.1"/>
    </source>
</evidence>
<proteinExistence type="predicted"/>
<keyword evidence="1" id="KW-0378">Hydrolase</keyword>
<dbReference type="RefSeq" id="WP_141483740.1">
    <property type="nucleotide sequence ID" value="NZ_SMDN01000003.1"/>
</dbReference>
<dbReference type="AlphaFoldDB" id="A0A507SRY1"/>
<dbReference type="Proteomes" id="UP000320801">
    <property type="component" value="Unassembled WGS sequence"/>
</dbReference>
<comment type="caution">
    <text evidence="1">The sequence shown here is derived from an EMBL/GenBank/DDBJ whole genome shotgun (WGS) entry which is preliminary data.</text>
</comment>
<dbReference type="GO" id="GO:0004519">
    <property type="term" value="F:endonuclease activity"/>
    <property type="evidence" value="ECO:0007669"/>
    <property type="project" value="UniProtKB-KW"/>
</dbReference>
<dbReference type="EMBL" id="SMDN01000003">
    <property type="protein sequence ID" value="TQC54011.1"/>
    <property type="molecule type" value="Genomic_DNA"/>
</dbReference>
<gene>
    <name evidence="1" type="ORF">E1I18_00950</name>
</gene>
<reference evidence="1 2" key="1">
    <citation type="submission" date="2019-03" db="EMBL/GenBank/DDBJ databases">
        <title>Characterization of a novel Mycoplasma cynos real-time PCR assay.</title>
        <authorList>
            <person name="Tallmadge R.L."/>
            <person name="Mitchell P.K."/>
            <person name="Goodman L."/>
        </authorList>
    </citation>
    <scope>NUCLEOTIDE SEQUENCE [LARGE SCALE GENOMIC DNA]</scope>
    <source>
        <strain evidence="1 2">1642</strain>
    </source>
</reference>